<accession>A0A0S4IR29</accession>
<feature type="region of interest" description="Disordered" evidence="1">
    <location>
        <begin position="439"/>
        <end position="480"/>
    </location>
</feature>
<feature type="transmembrane region" description="Helical" evidence="2">
    <location>
        <begin position="1308"/>
        <end position="1331"/>
    </location>
</feature>
<feature type="compositionally biased region" description="Basic and acidic residues" evidence="1">
    <location>
        <begin position="200"/>
        <end position="209"/>
    </location>
</feature>
<feature type="compositionally biased region" description="Basic residues" evidence="1">
    <location>
        <begin position="1271"/>
        <end position="1290"/>
    </location>
</feature>
<evidence type="ECO:0000256" key="1">
    <source>
        <dbReference type="SAM" id="MobiDB-lite"/>
    </source>
</evidence>
<reference evidence="4" key="1">
    <citation type="submission" date="2015-09" db="EMBL/GenBank/DDBJ databases">
        <authorList>
            <consortium name="Pathogen Informatics"/>
        </authorList>
    </citation>
    <scope>NUCLEOTIDE SEQUENCE [LARGE SCALE GENOMIC DNA]</scope>
    <source>
        <strain evidence="4">Lake Konstanz</strain>
    </source>
</reference>
<evidence type="ECO:0000256" key="2">
    <source>
        <dbReference type="SAM" id="Phobius"/>
    </source>
</evidence>
<feature type="compositionally biased region" description="Low complexity" evidence="1">
    <location>
        <begin position="439"/>
        <end position="454"/>
    </location>
</feature>
<organism evidence="3 4">
    <name type="scientific">Bodo saltans</name>
    <name type="common">Flagellated protozoan</name>
    <dbReference type="NCBI Taxonomy" id="75058"/>
    <lineage>
        <taxon>Eukaryota</taxon>
        <taxon>Discoba</taxon>
        <taxon>Euglenozoa</taxon>
        <taxon>Kinetoplastea</taxon>
        <taxon>Metakinetoplastina</taxon>
        <taxon>Eubodonida</taxon>
        <taxon>Bodonidae</taxon>
        <taxon>Bodo</taxon>
    </lineage>
</organism>
<feature type="transmembrane region" description="Helical" evidence="2">
    <location>
        <begin position="1167"/>
        <end position="1188"/>
    </location>
</feature>
<keyword evidence="4" id="KW-1185">Reference proteome</keyword>
<feature type="compositionally biased region" description="Polar residues" evidence="1">
    <location>
        <begin position="979"/>
        <end position="1001"/>
    </location>
</feature>
<name>A0A0S4IR29_BODSA</name>
<evidence type="ECO:0000313" key="3">
    <source>
        <dbReference type="EMBL" id="CUF38696.1"/>
    </source>
</evidence>
<feature type="region of interest" description="Disordered" evidence="1">
    <location>
        <begin position="859"/>
        <end position="894"/>
    </location>
</feature>
<feature type="compositionally biased region" description="Polar residues" evidence="1">
    <location>
        <begin position="580"/>
        <end position="595"/>
    </location>
</feature>
<dbReference type="Proteomes" id="UP000051952">
    <property type="component" value="Unassembled WGS sequence"/>
</dbReference>
<feature type="compositionally biased region" description="Low complexity" evidence="1">
    <location>
        <begin position="496"/>
        <end position="516"/>
    </location>
</feature>
<protein>
    <submittedName>
        <fullName evidence="3">Transmembrane protein, putative</fullName>
    </submittedName>
</protein>
<proteinExistence type="predicted"/>
<feature type="region of interest" description="Disordered" evidence="1">
    <location>
        <begin position="1066"/>
        <end position="1110"/>
    </location>
</feature>
<feature type="region of interest" description="Disordered" evidence="1">
    <location>
        <begin position="91"/>
        <end position="119"/>
    </location>
</feature>
<feature type="transmembrane region" description="Helical" evidence="2">
    <location>
        <begin position="1200"/>
        <end position="1222"/>
    </location>
</feature>
<feature type="compositionally biased region" description="Polar residues" evidence="1">
    <location>
        <begin position="670"/>
        <end position="681"/>
    </location>
</feature>
<feature type="region of interest" description="Disordered" evidence="1">
    <location>
        <begin position="557"/>
        <end position="612"/>
    </location>
</feature>
<feature type="region of interest" description="Disordered" evidence="1">
    <location>
        <begin position="178"/>
        <end position="212"/>
    </location>
</feature>
<dbReference type="VEuPathDB" id="TriTrypDB:BSAL_62040"/>
<feature type="region of interest" description="Disordered" evidence="1">
    <location>
        <begin position="976"/>
        <end position="1012"/>
    </location>
</feature>
<evidence type="ECO:0000313" key="4">
    <source>
        <dbReference type="Proteomes" id="UP000051952"/>
    </source>
</evidence>
<feature type="compositionally biased region" description="Low complexity" evidence="1">
    <location>
        <begin position="654"/>
        <end position="669"/>
    </location>
</feature>
<keyword evidence="2" id="KW-1133">Transmembrane helix</keyword>
<feature type="region of interest" description="Disordered" evidence="1">
    <location>
        <begin position="654"/>
        <end position="692"/>
    </location>
</feature>
<sequence length="1505" mass="161884">MLGFLARQSLNRTLRDAHFASALQSEVGTSSYVDGAEDGGLMHHEENDQQPSAAAQLSQNSIGILSSALGGDLLPLTSDSTAYHLKIDESSSASRANNLDEESDNNATRPAIPADDVVPNEQRNRLQQRIFHLLKSLHLAFAADIASQFEDLIMEPQRGGAWFVTNPAHTADSVVEKPFPAYPTKPRAPALRSQHQSSAEGDKSPQAETKRHHHQLGNCFGAPIVATTISCGECDVQLTALTSGGAGGANGALLLTGAAFEEVNLLRRQFGQLLLPSLGSVLQNRSFAPEGIYQDRPFLLTNVSKGSTNHPHSTTTQHRHQQELQQQLQQQQELRAAAAQEALTTRARTQLQQIRFILCSESFLNAFPAAPSTTAAPVVHRASQDSSPFGESRPVATTSFPYHCHIQQYPFTSDGAAVFDFDAVRIRVFARRLRLLQHNNDSGGSGSASSANAALEVQARQQKIRDKKRKGRRGSIGLPSASSIQLGASFSTSTFASGLGSAGRSRGSRSGSVALLAPSPNVPSGPPATSDDPVAAAVEGLTAMEHTVRLMEMHQSGSLRHHSNGHPPATPLSPTPHFSVGQQPHNAANPPSSGFLSPHEDEHNEPPQFVVGGNQRFAATGSAPGSVGVRASTFVSPFVTANRQLSVAQQVLPPPQLQQHQSASAQLSQDVQQTLKPTSRSESPRGNAMTPIGLGGVVVPMLQLSHEYMDHTVTTTAMRFGGTDGTNAGLLAFGSGFSEPQGSQTRRRVKESPSSSSMNELLSEDFPSPPAPEHARVERGAGSISKRLQLQPPQGSHVSSGAIDSSSPKALPTVFVVRSFSLTLICAKLRPAARTVENSRDDSPVFALEGVRTSITLPSSSSSLAIGPGGSVGARQEIQYPSRGSNNGAPQQPISSRFQKHFSASISAGASAGDEASAFPNSSTGIHFSNAVVVATNPLVAPAASANAHHARKLVAAGGGGQLRSAAVQQRLSFDSEGSFGTRQRNFTDMNVPQDDTTTLHNDSNNNNNSNRRVLLPSTAQLLEVSAVASHLTSAVPAAEEQQQPRTLTPLVKLDSSKPLATFNAFGVTANPNHVHRRSREEPEGNHLSQQQQHYERHSTPNSQSGHSKLLFGGKERHSEATSVSQEAVDPAAMRTTWGLFDEFIDPRYEAAFLSNVDDLYRAERGLFFSCACLLFAVILIFIVYVVYDDDIPQTPRGYFPGVYVVCAAILATAAIVIQIVVMVSPSLWQKTIAVPMNPASDNEEGDSSDMGSDVQEDDDEGVLPLTHLDPRRRRKQRKTERNRRQRMRRPAYVAPTPFRTTLRRLNVISWLAYCALIFAAIVAAPIGNVLGNGRMVWLYCLTCLSIVRSPSLKPVYMWATGELPISLAFLVDAAARADRFAFASQQHLLLIADDIVEKEDQVAKIVSDMAPKGAAREFIDRFAEIFASVAVQLRQIALAMQQQQQQCNEIHNGGDSARAAGSPMVPAAVPEVYRSLLTQQAGYGGKKHRVERSIELQQQEEDHV</sequence>
<keyword evidence="2" id="KW-0472">Membrane</keyword>
<feature type="region of interest" description="Disordered" evidence="1">
    <location>
        <begin position="735"/>
        <end position="781"/>
    </location>
</feature>
<feature type="region of interest" description="Disordered" evidence="1">
    <location>
        <begin position="1239"/>
        <end position="1291"/>
    </location>
</feature>
<feature type="region of interest" description="Disordered" evidence="1">
    <location>
        <begin position="30"/>
        <end position="56"/>
    </location>
</feature>
<gene>
    <name evidence="3" type="ORF">BSAL_62040</name>
</gene>
<feature type="region of interest" description="Disordered" evidence="1">
    <location>
        <begin position="788"/>
        <end position="807"/>
    </location>
</feature>
<feature type="compositionally biased region" description="Low complexity" evidence="1">
    <location>
        <begin position="1002"/>
        <end position="1011"/>
    </location>
</feature>
<dbReference type="EMBL" id="CYKH01000313">
    <property type="protein sequence ID" value="CUF38696.1"/>
    <property type="molecule type" value="Genomic_DNA"/>
</dbReference>
<feature type="region of interest" description="Disordered" evidence="1">
    <location>
        <begin position="495"/>
        <end position="533"/>
    </location>
</feature>
<feature type="compositionally biased region" description="Low complexity" evidence="1">
    <location>
        <begin position="752"/>
        <end position="761"/>
    </location>
</feature>
<keyword evidence="2 3" id="KW-0812">Transmembrane</keyword>
<feature type="compositionally biased region" description="Polar residues" evidence="1">
    <location>
        <begin position="882"/>
        <end position="894"/>
    </location>
</feature>